<dbReference type="InterPro" id="IPR028103">
    <property type="entry name" value="Spatacsin"/>
</dbReference>
<accession>A0A3P9H200</accession>
<dbReference type="Proteomes" id="UP000265200">
    <property type="component" value="Chromosome 6"/>
</dbReference>
<evidence type="ECO:0000313" key="2">
    <source>
        <dbReference type="Proteomes" id="UP000265200"/>
    </source>
</evidence>
<protein>
    <submittedName>
        <fullName evidence="1">Uncharacterized protein</fullName>
    </submittedName>
</protein>
<proteinExistence type="predicted"/>
<dbReference type="PANTHER" id="PTHR13650">
    <property type="entry name" value="SPATACSIN"/>
    <property type="match status" value="1"/>
</dbReference>
<evidence type="ECO:0000313" key="1">
    <source>
        <dbReference type="Ensembl" id="ENSORLP00015001839.1"/>
    </source>
</evidence>
<name>A0A3P9H200_ORYLA</name>
<organism evidence="1 2">
    <name type="scientific">Oryzias latipes</name>
    <name type="common">Japanese rice fish</name>
    <name type="synonym">Japanese killifish</name>
    <dbReference type="NCBI Taxonomy" id="8090"/>
    <lineage>
        <taxon>Eukaryota</taxon>
        <taxon>Metazoa</taxon>
        <taxon>Chordata</taxon>
        <taxon>Craniata</taxon>
        <taxon>Vertebrata</taxon>
        <taxon>Euteleostomi</taxon>
        <taxon>Actinopterygii</taxon>
        <taxon>Neopterygii</taxon>
        <taxon>Teleostei</taxon>
        <taxon>Neoteleostei</taxon>
        <taxon>Acanthomorphata</taxon>
        <taxon>Ovalentaria</taxon>
        <taxon>Atherinomorphae</taxon>
        <taxon>Beloniformes</taxon>
        <taxon>Adrianichthyidae</taxon>
        <taxon>Oryziinae</taxon>
        <taxon>Oryzias</taxon>
    </lineage>
</organism>
<reference evidence="1" key="3">
    <citation type="submission" date="2025-08" db="UniProtKB">
        <authorList>
            <consortium name="Ensembl"/>
        </authorList>
    </citation>
    <scope>IDENTIFICATION</scope>
    <source>
        <strain evidence="1">HSOK</strain>
    </source>
</reference>
<dbReference type="Ensembl" id="ENSORLT00015011969.1">
    <property type="protein sequence ID" value="ENSORLP00015001839.1"/>
    <property type="gene ID" value="ENSORLG00015002483.1"/>
</dbReference>
<sequence length="574" mass="63118">GSSRPRLLAVGSQWNLKLLEVEAKPAASISLLCVSECPAEGLLRDVGEQSLGGCHDALTYIPLLWGAKLVTKHINMSCTPCLQPRWVQETQLFSSTLCPAVHSIADGSLLASIDLPAYLSFVAAEGDSSVLPSSFCLLQVSSDLSTAVAVSHSNTAVALDLNHYFRYREMLSLVFLLQSSFIRKVTKVLSASESLIFLLFSCSSWQTRLTSAYSRARQAAAPSSSSSSTHQPAATSWSMSLPHLKSHLALSSPHRRVPPGVSLVSFSVPESCAPSALSVSEFSALLTFTDAASRQVTVALWDLESGSHCLSLFEVSLLYHTCLSTEEGVFQVWFSISQQELLSRLMLFSNAATVDAVCHLNTWGRCSIPIHSLQAGLKNRQLDTVDFYLKSKENLLNPINYHGGVSAVYVELTLLSSSCTGVQELCTALDLLCSAVRDSSCDAQSRQFSEQLLNITMSFIQTQIRSVLSGSPRKTHFLSIFSSNLALPTVKYLFNWKCVHLLLHLQEIITQSILNNQIPRAQALLRKRGRPEHHLSALRMEGLRQVFSRLQHRDLQTATTLLVNMVRTRHPRIC</sequence>
<dbReference type="AlphaFoldDB" id="A0A3P9H200"/>
<reference evidence="1" key="4">
    <citation type="submission" date="2025-09" db="UniProtKB">
        <authorList>
            <consortium name="Ensembl"/>
        </authorList>
    </citation>
    <scope>IDENTIFICATION</scope>
    <source>
        <strain evidence="1">HSOK</strain>
    </source>
</reference>
<reference key="1">
    <citation type="journal article" date="2007" name="Nature">
        <title>The medaka draft genome and insights into vertebrate genome evolution.</title>
        <authorList>
            <person name="Kasahara M."/>
            <person name="Naruse K."/>
            <person name="Sasaki S."/>
            <person name="Nakatani Y."/>
            <person name="Qu W."/>
            <person name="Ahsan B."/>
            <person name="Yamada T."/>
            <person name="Nagayasu Y."/>
            <person name="Doi K."/>
            <person name="Kasai Y."/>
            <person name="Jindo T."/>
            <person name="Kobayashi D."/>
            <person name="Shimada A."/>
            <person name="Toyoda A."/>
            <person name="Kuroki Y."/>
            <person name="Fujiyama A."/>
            <person name="Sasaki T."/>
            <person name="Shimizu A."/>
            <person name="Asakawa S."/>
            <person name="Shimizu N."/>
            <person name="Hashimoto S."/>
            <person name="Yang J."/>
            <person name="Lee Y."/>
            <person name="Matsushima K."/>
            <person name="Sugano S."/>
            <person name="Sakaizumi M."/>
            <person name="Narita T."/>
            <person name="Ohishi K."/>
            <person name="Haga S."/>
            <person name="Ohta F."/>
            <person name="Nomoto H."/>
            <person name="Nogata K."/>
            <person name="Morishita T."/>
            <person name="Endo T."/>
            <person name="Shin-I T."/>
            <person name="Takeda H."/>
            <person name="Morishita S."/>
            <person name="Kohara Y."/>
        </authorList>
    </citation>
    <scope>NUCLEOTIDE SEQUENCE [LARGE SCALE GENOMIC DNA]</scope>
    <source>
        <strain>Hd-rR</strain>
    </source>
</reference>
<reference evidence="1 2" key="2">
    <citation type="submission" date="2017-04" db="EMBL/GenBank/DDBJ databases">
        <title>CpG methylation of centromeres and impact of large insertions on vertebrate speciation.</title>
        <authorList>
            <person name="Ichikawa K."/>
            <person name="Yoshimura J."/>
            <person name="Morishita S."/>
        </authorList>
    </citation>
    <scope>NUCLEOTIDE SEQUENCE</scope>
    <source>
        <strain evidence="1 2">HSOK</strain>
    </source>
</reference>
<dbReference type="PANTHER" id="PTHR13650:SF0">
    <property type="entry name" value="SPATACSIN"/>
    <property type="match status" value="1"/>
</dbReference>